<dbReference type="SUPFAM" id="SSF51735">
    <property type="entry name" value="NAD(P)-binding Rossmann-fold domains"/>
    <property type="match status" value="1"/>
</dbReference>
<dbReference type="SMART" id="SM00829">
    <property type="entry name" value="PKS_ER"/>
    <property type="match status" value="1"/>
</dbReference>
<evidence type="ECO:0000259" key="1">
    <source>
        <dbReference type="SMART" id="SM00829"/>
    </source>
</evidence>
<keyword evidence="3" id="KW-1185">Reference proteome</keyword>
<dbReference type="Gene3D" id="3.90.180.10">
    <property type="entry name" value="Medium-chain alcohol dehydrogenases, catalytic domain"/>
    <property type="match status" value="1"/>
</dbReference>
<dbReference type="EMBL" id="KE504146">
    <property type="protein sequence ID" value="EPT00842.1"/>
    <property type="molecule type" value="Genomic_DNA"/>
</dbReference>
<accession>S8E760</accession>
<dbReference type="OrthoDB" id="3233595at2759"/>
<dbReference type="InterPro" id="IPR013154">
    <property type="entry name" value="ADH-like_N"/>
</dbReference>
<dbReference type="Pfam" id="PF08240">
    <property type="entry name" value="ADH_N"/>
    <property type="match status" value="1"/>
</dbReference>
<dbReference type="Proteomes" id="UP000015241">
    <property type="component" value="Unassembled WGS sequence"/>
</dbReference>
<dbReference type="CDD" id="cd08249">
    <property type="entry name" value="enoyl_reductase_like"/>
    <property type="match status" value="1"/>
</dbReference>
<dbReference type="InParanoid" id="S8E760"/>
<dbReference type="STRING" id="743788.S8E760"/>
<evidence type="ECO:0000313" key="2">
    <source>
        <dbReference type="EMBL" id="EPT00842.1"/>
    </source>
</evidence>
<protein>
    <recommendedName>
        <fullName evidence="1">Enoyl reductase (ER) domain-containing protein</fullName>
    </recommendedName>
</protein>
<gene>
    <name evidence="2" type="ORF">FOMPIDRAFT_1030272</name>
</gene>
<dbReference type="SUPFAM" id="SSF50129">
    <property type="entry name" value="GroES-like"/>
    <property type="match status" value="1"/>
</dbReference>
<organism evidence="2 3">
    <name type="scientific">Fomitopsis schrenkii</name>
    <name type="common">Brown rot fungus</name>
    <dbReference type="NCBI Taxonomy" id="2126942"/>
    <lineage>
        <taxon>Eukaryota</taxon>
        <taxon>Fungi</taxon>
        <taxon>Dikarya</taxon>
        <taxon>Basidiomycota</taxon>
        <taxon>Agaricomycotina</taxon>
        <taxon>Agaricomycetes</taxon>
        <taxon>Polyporales</taxon>
        <taxon>Fomitopsis</taxon>
    </lineage>
</organism>
<dbReference type="InterPro" id="IPR011032">
    <property type="entry name" value="GroES-like_sf"/>
</dbReference>
<dbReference type="AlphaFoldDB" id="S8E760"/>
<dbReference type="PANTHER" id="PTHR45348">
    <property type="entry name" value="HYPOTHETICAL OXIDOREDUCTASE (EUROFUNG)"/>
    <property type="match status" value="1"/>
</dbReference>
<reference evidence="2 3" key="1">
    <citation type="journal article" date="2012" name="Science">
        <title>The Paleozoic origin of enzymatic lignin decomposition reconstructed from 31 fungal genomes.</title>
        <authorList>
            <person name="Floudas D."/>
            <person name="Binder M."/>
            <person name="Riley R."/>
            <person name="Barry K."/>
            <person name="Blanchette R.A."/>
            <person name="Henrissat B."/>
            <person name="Martinez A.T."/>
            <person name="Otillar R."/>
            <person name="Spatafora J.W."/>
            <person name="Yadav J.S."/>
            <person name="Aerts A."/>
            <person name="Benoit I."/>
            <person name="Boyd A."/>
            <person name="Carlson A."/>
            <person name="Copeland A."/>
            <person name="Coutinho P.M."/>
            <person name="de Vries R.P."/>
            <person name="Ferreira P."/>
            <person name="Findley K."/>
            <person name="Foster B."/>
            <person name="Gaskell J."/>
            <person name="Glotzer D."/>
            <person name="Gorecki P."/>
            <person name="Heitman J."/>
            <person name="Hesse C."/>
            <person name="Hori C."/>
            <person name="Igarashi K."/>
            <person name="Jurgens J.A."/>
            <person name="Kallen N."/>
            <person name="Kersten P."/>
            <person name="Kohler A."/>
            <person name="Kuees U."/>
            <person name="Kumar T.K.A."/>
            <person name="Kuo A."/>
            <person name="LaButti K."/>
            <person name="Larrondo L.F."/>
            <person name="Lindquist E."/>
            <person name="Ling A."/>
            <person name="Lombard V."/>
            <person name="Lucas S."/>
            <person name="Lundell T."/>
            <person name="Martin R."/>
            <person name="McLaughlin D.J."/>
            <person name="Morgenstern I."/>
            <person name="Morin E."/>
            <person name="Murat C."/>
            <person name="Nagy L.G."/>
            <person name="Nolan M."/>
            <person name="Ohm R.A."/>
            <person name="Patyshakuliyeva A."/>
            <person name="Rokas A."/>
            <person name="Ruiz-Duenas F.J."/>
            <person name="Sabat G."/>
            <person name="Salamov A."/>
            <person name="Samejima M."/>
            <person name="Schmutz J."/>
            <person name="Slot J.C."/>
            <person name="St John F."/>
            <person name="Stenlid J."/>
            <person name="Sun H."/>
            <person name="Sun S."/>
            <person name="Syed K."/>
            <person name="Tsang A."/>
            <person name="Wiebenga A."/>
            <person name="Young D."/>
            <person name="Pisabarro A."/>
            <person name="Eastwood D.C."/>
            <person name="Martin F."/>
            <person name="Cullen D."/>
            <person name="Grigoriev I.V."/>
            <person name="Hibbett D.S."/>
        </authorList>
    </citation>
    <scope>NUCLEOTIDE SEQUENCE</scope>
    <source>
        <strain evidence="3">FP-58527</strain>
    </source>
</reference>
<dbReference type="InterPro" id="IPR020843">
    <property type="entry name" value="ER"/>
</dbReference>
<feature type="domain" description="Enoyl reductase (ER)" evidence="1">
    <location>
        <begin position="24"/>
        <end position="352"/>
    </location>
</feature>
<dbReference type="InterPro" id="IPR047122">
    <property type="entry name" value="Trans-enoyl_RdTase-like"/>
</dbReference>
<dbReference type="Pfam" id="PF00107">
    <property type="entry name" value="ADH_zinc_N"/>
    <property type="match status" value="1"/>
</dbReference>
<proteinExistence type="predicted"/>
<name>S8E760_FOMSC</name>
<evidence type="ECO:0000313" key="3">
    <source>
        <dbReference type="Proteomes" id="UP000015241"/>
    </source>
</evidence>
<dbReference type="InterPro" id="IPR036291">
    <property type="entry name" value="NAD(P)-bd_dom_sf"/>
</dbReference>
<dbReference type="GO" id="GO:0016651">
    <property type="term" value="F:oxidoreductase activity, acting on NAD(P)H"/>
    <property type="evidence" value="ECO:0007669"/>
    <property type="project" value="InterPro"/>
</dbReference>
<dbReference type="InterPro" id="IPR013149">
    <property type="entry name" value="ADH-like_C"/>
</dbReference>
<dbReference type="eggNOG" id="KOG1198">
    <property type="taxonomic scope" value="Eukaryota"/>
</dbReference>
<sequence length="359" mass="38099">MLIQWPVVLSALRQNALLLGSRQGSFSVGTTSVPQPGANEVLIRVEAAALNPIDWKIQRYGIVVEKYPAILGSDIAGVIEGVGSNVTEFTTGDRVITQGVLGVNEHSAFQQYTLGYEELTAQVPDHMAWEEAATIPLGLATAALGIYNVHNPHSSAGLFPPWEPGGRNRYAGKPFVILGGSASVGHYVIQLARLSGFAPIITTASPRNAPSLLALGATHVLDRRLSPKVLHAQIASIAGQPIETIYDAVSIPDTQDLAYGLLAPGGCLVLVLQDTIEEDRKTPDRRIVTADSSIGAPYNRDTGVSLYSNLGAMLDTGDIQPNQVEVLPCGLEGIPTGLRRFEAGVSNVKLVALPQAMRC</sequence>
<dbReference type="HOGENOM" id="CLU_026673_16_5_1"/>
<dbReference type="PANTHER" id="PTHR45348:SF2">
    <property type="entry name" value="ZINC-TYPE ALCOHOL DEHYDROGENASE-LIKE PROTEIN C2E1P3.01"/>
    <property type="match status" value="1"/>
</dbReference>
<dbReference type="Gene3D" id="3.40.50.720">
    <property type="entry name" value="NAD(P)-binding Rossmann-like Domain"/>
    <property type="match status" value="1"/>
</dbReference>